<evidence type="ECO:0000313" key="1">
    <source>
        <dbReference type="EMBL" id="WAH36106.1"/>
    </source>
</evidence>
<reference evidence="1" key="1">
    <citation type="submission" date="2022-08" db="EMBL/GenBank/DDBJ databases">
        <title>Alicyclobacillus dauci DSM2870, complete genome.</title>
        <authorList>
            <person name="Wang Q."/>
            <person name="Cai R."/>
            <person name="Wang Z."/>
        </authorList>
    </citation>
    <scope>NUCLEOTIDE SEQUENCE</scope>
    <source>
        <strain evidence="1">DSM 28700</strain>
    </source>
</reference>
<dbReference type="RefSeq" id="WP_268043413.1">
    <property type="nucleotide sequence ID" value="NZ_CP104064.1"/>
</dbReference>
<proteinExistence type="predicted"/>
<sequence length="98" mass="11296">MFTEVERDRLLDQLTETARGIDGIKGHVLVDSGAFGYRDQYSDLDVLVVGERAWQQYVKTKANFAVKVPDDIKDDTARKLALIKSEKFNEEDYYDTFI</sequence>
<gene>
    <name evidence="1" type="ORF">NZD86_17920</name>
</gene>
<name>A0ABY6YZU8_9BACL</name>
<organism evidence="1 2">
    <name type="scientific">Alicyclobacillus dauci</name>
    <dbReference type="NCBI Taxonomy" id="1475485"/>
    <lineage>
        <taxon>Bacteria</taxon>
        <taxon>Bacillati</taxon>
        <taxon>Bacillota</taxon>
        <taxon>Bacilli</taxon>
        <taxon>Bacillales</taxon>
        <taxon>Alicyclobacillaceae</taxon>
        <taxon>Alicyclobacillus</taxon>
    </lineage>
</organism>
<keyword evidence="2" id="KW-1185">Reference proteome</keyword>
<evidence type="ECO:0000313" key="2">
    <source>
        <dbReference type="Proteomes" id="UP001164803"/>
    </source>
</evidence>
<accession>A0ABY6YZU8</accession>
<protein>
    <recommendedName>
        <fullName evidence="3">Nucleotidyltransferase domain-containing protein</fullName>
    </recommendedName>
</protein>
<dbReference type="EMBL" id="CP104064">
    <property type="protein sequence ID" value="WAH36106.1"/>
    <property type="molecule type" value="Genomic_DNA"/>
</dbReference>
<evidence type="ECO:0008006" key="3">
    <source>
        <dbReference type="Google" id="ProtNLM"/>
    </source>
</evidence>
<dbReference type="Proteomes" id="UP001164803">
    <property type="component" value="Chromosome"/>
</dbReference>